<dbReference type="GO" id="GO:0043709">
    <property type="term" value="P:cell adhesion involved in single-species biofilm formation"/>
    <property type="evidence" value="ECO:0007669"/>
    <property type="project" value="TreeGrafter"/>
</dbReference>
<dbReference type="PROSITE" id="PS50887">
    <property type="entry name" value="GGDEF"/>
    <property type="match status" value="1"/>
</dbReference>
<feature type="domain" description="GGDEF" evidence="4">
    <location>
        <begin position="209"/>
        <end position="344"/>
    </location>
</feature>
<organism evidence="5 6">
    <name type="scientific">Asticcacaulis endophyticus</name>
    <dbReference type="NCBI Taxonomy" id="1395890"/>
    <lineage>
        <taxon>Bacteria</taxon>
        <taxon>Pseudomonadati</taxon>
        <taxon>Pseudomonadota</taxon>
        <taxon>Alphaproteobacteria</taxon>
        <taxon>Caulobacterales</taxon>
        <taxon>Caulobacteraceae</taxon>
        <taxon>Asticcacaulis</taxon>
    </lineage>
</organism>
<dbReference type="SMART" id="SM00267">
    <property type="entry name" value="GGDEF"/>
    <property type="match status" value="1"/>
</dbReference>
<dbReference type="RefSeq" id="WP_189487779.1">
    <property type="nucleotide sequence ID" value="NZ_BMZB01000004.1"/>
</dbReference>
<protein>
    <recommendedName>
        <fullName evidence="1">diguanylate cyclase</fullName>
        <ecNumber evidence="1">2.7.7.65</ecNumber>
    </recommendedName>
</protein>
<comment type="caution">
    <text evidence="5">The sequence shown here is derived from an EMBL/GenBank/DDBJ whole genome shotgun (WGS) entry which is preliminary data.</text>
</comment>
<dbReference type="GO" id="GO:0005886">
    <property type="term" value="C:plasma membrane"/>
    <property type="evidence" value="ECO:0007669"/>
    <property type="project" value="TreeGrafter"/>
</dbReference>
<dbReference type="EC" id="2.7.7.65" evidence="1"/>
<dbReference type="FunFam" id="3.30.70.270:FF:000001">
    <property type="entry name" value="Diguanylate cyclase domain protein"/>
    <property type="match status" value="1"/>
</dbReference>
<dbReference type="InterPro" id="IPR050469">
    <property type="entry name" value="Diguanylate_Cyclase"/>
</dbReference>
<dbReference type="Proteomes" id="UP000662572">
    <property type="component" value="Unassembled WGS sequence"/>
</dbReference>
<dbReference type="InterPro" id="IPR000160">
    <property type="entry name" value="GGDEF_dom"/>
</dbReference>
<keyword evidence="3" id="KW-0175">Coiled coil</keyword>
<dbReference type="CDD" id="cd01949">
    <property type="entry name" value="GGDEF"/>
    <property type="match status" value="1"/>
</dbReference>
<dbReference type="InterPro" id="IPR043128">
    <property type="entry name" value="Rev_trsase/Diguanyl_cyclase"/>
</dbReference>
<feature type="coiled-coil region" evidence="3">
    <location>
        <begin position="152"/>
        <end position="179"/>
    </location>
</feature>
<name>A0A918QD72_9CAUL</name>
<dbReference type="InterPro" id="IPR029787">
    <property type="entry name" value="Nucleotide_cyclase"/>
</dbReference>
<keyword evidence="6" id="KW-1185">Reference proteome</keyword>
<dbReference type="SUPFAM" id="SSF55073">
    <property type="entry name" value="Nucleotide cyclase"/>
    <property type="match status" value="1"/>
</dbReference>
<dbReference type="Gene3D" id="3.30.70.270">
    <property type="match status" value="1"/>
</dbReference>
<comment type="catalytic activity">
    <reaction evidence="2">
        <text>2 GTP = 3',3'-c-di-GMP + 2 diphosphate</text>
        <dbReference type="Rhea" id="RHEA:24898"/>
        <dbReference type="ChEBI" id="CHEBI:33019"/>
        <dbReference type="ChEBI" id="CHEBI:37565"/>
        <dbReference type="ChEBI" id="CHEBI:58805"/>
        <dbReference type="EC" id="2.7.7.65"/>
    </reaction>
</comment>
<proteinExistence type="predicted"/>
<dbReference type="NCBIfam" id="TIGR00254">
    <property type="entry name" value="GGDEF"/>
    <property type="match status" value="1"/>
</dbReference>
<dbReference type="AlphaFoldDB" id="A0A918QD72"/>
<dbReference type="GO" id="GO:0052621">
    <property type="term" value="F:diguanylate cyclase activity"/>
    <property type="evidence" value="ECO:0007669"/>
    <property type="project" value="UniProtKB-EC"/>
</dbReference>
<evidence type="ECO:0000313" key="5">
    <source>
        <dbReference type="EMBL" id="GGZ40365.1"/>
    </source>
</evidence>
<reference evidence="5" key="1">
    <citation type="journal article" date="2014" name="Int. J. Syst. Evol. Microbiol.">
        <title>Complete genome sequence of Corynebacterium casei LMG S-19264T (=DSM 44701T), isolated from a smear-ripened cheese.</title>
        <authorList>
            <consortium name="US DOE Joint Genome Institute (JGI-PGF)"/>
            <person name="Walter F."/>
            <person name="Albersmeier A."/>
            <person name="Kalinowski J."/>
            <person name="Ruckert C."/>
        </authorList>
    </citation>
    <scope>NUCLEOTIDE SEQUENCE</scope>
    <source>
        <strain evidence="5">KCTC 32296</strain>
    </source>
</reference>
<evidence type="ECO:0000313" key="6">
    <source>
        <dbReference type="Proteomes" id="UP000662572"/>
    </source>
</evidence>
<evidence type="ECO:0000256" key="3">
    <source>
        <dbReference type="SAM" id="Coils"/>
    </source>
</evidence>
<dbReference type="EMBL" id="BMZB01000004">
    <property type="protein sequence ID" value="GGZ40365.1"/>
    <property type="molecule type" value="Genomic_DNA"/>
</dbReference>
<gene>
    <name evidence="5" type="primary">dgcB</name>
    <name evidence="5" type="ORF">GCM10011273_28850</name>
</gene>
<dbReference type="GO" id="GO:1902201">
    <property type="term" value="P:negative regulation of bacterial-type flagellum-dependent cell motility"/>
    <property type="evidence" value="ECO:0007669"/>
    <property type="project" value="TreeGrafter"/>
</dbReference>
<sequence length="353" mass="39272">MNNDIEVSVRGPNSYALAQDALKLMEEHGVWPTPLNYEIWLYVAGDPQCALAQEVLRLVASGEKITEEISDSLASKFIARLKLNDEVRDAGLKLSKELHTITEVISDVQSSQKSYSTTLESARQSLNLADAGVLKNLVDNLSAATNVVLDHHQSLQTRLSDSSREINRLRKHLDQVRMEAMTDALTNLANRKAFDEQLDKQCEGDDVSKPLTLAVIDIDHFKRFNDTWGHQTGDQVLRYVASVLARIGRPPALAARYGGEEFGMLFPGQTATEVARILDEARQEISTRVLKRRSTNEDLGTVSISVGLAQREFAEDPFDLMDRADKALYLSKNNGRNMVTVAESTQVKDFNVA</sequence>
<reference evidence="5" key="2">
    <citation type="submission" date="2020-09" db="EMBL/GenBank/DDBJ databases">
        <authorList>
            <person name="Sun Q."/>
            <person name="Kim S."/>
        </authorList>
    </citation>
    <scope>NUCLEOTIDE SEQUENCE</scope>
    <source>
        <strain evidence="5">KCTC 32296</strain>
    </source>
</reference>
<dbReference type="PANTHER" id="PTHR45138">
    <property type="entry name" value="REGULATORY COMPONENTS OF SENSORY TRANSDUCTION SYSTEM"/>
    <property type="match status" value="1"/>
</dbReference>
<evidence type="ECO:0000259" key="4">
    <source>
        <dbReference type="PROSITE" id="PS50887"/>
    </source>
</evidence>
<evidence type="ECO:0000256" key="1">
    <source>
        <dbReference type="ARBA" id="ARBA00012528"/>
    </source>
</evidence>
<accession>A0A918QD72</accession>
<dbReference type="PANTHER" id="PTHR45138:SF9">
    <property type="entry name" value="DIGUANYLATE CYCLASE DGCM-RELATED"/>
    <property type="match status" value="1"/>
</dbReference>
<dbReference type="Pfam" id="PF00990">
    <property type="entry name" value="GGDEF"/>
    <property type="match status" value="1"/>
</dbReference>
<evidence type="ECO:0000256" key="2">
    <source>
        <dbReference type="ARBA" id="ARBA00034247"/>
    </source>
</evidence>